<evidence type="ECO:0000313" key="2">
    <source>
        <dbReference type="EnsemblMetazoa" id="CPIJ009545-PA"/>
    </source>
</evidence>
<dbReference type="InParanoid" id="B0WQP6"/>
<evidence type="ECO:0000313" key="1">
    <source>
        <dbReference type="EMBL" id="EDS32965.1"/>
    </source>
</evidence>
<dbReference type="VEuPathDB" id="VectorBase:CPIJ009545"/>
<gene>
    <name evidence="2" type="primary">6041815</name>
    <name evidence="1" type="ORF">CpipJ_CPIJ009545</name>
</gene>
<organism>
    <name type="scientific">Culex quinquefasciatus</name>
    <name type="common">Southern house mosquito</name>
    <name type="synonym">Culex pungens</name>
    <dbReference type="NCBI Taxonomy" id="7176"/>
    <lineage>
        <taxon>Eukaryota</taxon>
        <taxon>Metazoa</taxon>
        <taxon>Ecdysozoa</taxon>
        <taxon>Arthropoda</taxon>
        <taxon>Hexapoda</taxon>
        <taxon>Insecta</taxon>
        <taxon>Pterygota</taxon>
        <taxon>Neoptera</taxon>
        <taxon>Endopterygota</taxon>
        <taxon>Diptera</taxon>
        <taxon>Nematocera</taxon>
        <taxon>Culicoidea</taxon>
        <taxon>Culicidae</taxon>
        <taxon>Culicinae</taxon>
        <taxon>Culicini</taxon>
        <taxon>Culex</taxon>
        <taxon>Culex</taxon>
    </lineage>
</organism>
<dbReference type="Proteomes" id="UP000002320">
    <property type="component" value="Unassembled WGS sequence"/>
</dbReference>
<dbReference type="AlphaFoldDB" id="B0WQP6"/>
<reference evidence="1" key="1">
    <citation type="submission" date="2007-03" db="EMBL/GenBank/DDBJ databases">
        <title>Annotation of Culex pipiens quinquefasciatus.</title>
        <authorList>
            <consortium name="The Broad Institute Genome Sequencing Platform"/>
            <person name="Atkinson P.W."/>
            <person name="Hemingway J."/>
            <person name="Christensen B.M."/>
            <person name="Higgs S."/>
            <person name="Kodira C."/>
            <person name="Hannick L."/>
            <person name="Megy K."/>
            <person name="O'Leary S."/>
            <person name="Pearson M."/>
            <person name="Haas B.J."/>
            <person name="Mauceli E."/>
            <person name="Wortman J.R."/>
            <person name="Lee N.H."/>
            <person name="Guigo R."/>
            <person name="Stanke M."/>
            <person name="Alvarado L."/>
            <person name="Amedeo P."/>
            <person name="Antoine C.H."/>
            <person name="Arensburger P."/>
            <person name="Bidwell S.L."/>
            <person name="Crawford M."/>
            <person name="Camaro F."/>
            <person name="Devon K."/>
            <person name="Engels R."/>
            <person name="Hammond M."/>
            <person name="Howarth C."/>
            <person name="Koehrsen M."/>
            <person name="Lawson D."/>
            <person name="Montgomery P."/>
            <person name="Nene V."/>
            <person name="Nusbaum C."/>
            <person name="Puiu D."/>
            <person name="Romero-Severson J."/>
            <person name="Severson D.W."/>
            <person name="Shumway M."/>
            <person name="Sisk P."/>
            <person name="Stolte C."/>
            <person name="Zeng Q."/>
            <person name="Eisenstadt E."/>
            <person name="Fraser-Liggett C."/>
            <person name="Strausberg R."/>
            <person name="Galagan J."/>
            <person name="Birren B."/>
            <person name="Collins F.H."/>
        </authorList>
    </citation>
    <scope>NUCLEOTIDE SEQUENCE [LARGE SCALE GENOMIC DNA]</scope>
    <source>
        <strain evidence="1">JHB</strain>
    </source>
</reference>
<proteinExistence type="predicted"/>
<sequence length="196" mass="22119">MLGQLLRRPLLRRKPDPMLDSSPSEKPAYPTWTAAQIAAAGRPFYDVASIVGDTFPRIGHYCCFRDQGYRDFGGGGIFDRTWKQREDQFFSLCRCGCGASLLMLPHDLAHEVLPLETEPTVEPTYRHLRPSVLIFMFFIGDEKMVFIFTGVSDTVNRKAKLKFSCISTLIGYGLSYSSRAVQILSVTSDYLMPPTF</sequence>
<dbReference type="KEGG" id="cqu:CpipJ_CPIJ009545"/>
<reference evidence="2" key="2">
    <citation type="submission" date="2021-02" db="UniProtKB">
        <authorList>
            <consortium name="EnsemblMetazoa"/>
        </authorList>
    </citation>
    <scope>IDENTIFICATION</scope>
    <source>
        <strain evidence="2">JHB</strain>
    </source>
</reference>
<name>B0WQP6_CULQU</name>
<dbReference type="EnsemblMetazoa" id="CPIJ009545-RA">
    <property type="protein sequence ID" value="CPIJ009545-PA"/>
    <property type="gene ID" value="CPIJ009545"/>
</dbReference>
<protein>
    <submittedName>
        <fullName evidence="1 2">Uncharacterized protein</fullName>
    </submittedName>
</protein>
<keyword evidence="3" id="KW-1185">Reference proteome</keyword>
<accession>B0WQP6</accession>
<dbReference type="HOGENOM" id="CLU_1391491_0_0_1"/>
<dbReference type="EMBL" id="DS232043">
    <property type="protein sequence ID" value="EDS32965.1"/>
    <property type="molecule type" value="Genomic_DNA"/>
</dbReference>
<evidence type="ECO:0000313" key="3">
    <source>
        <dbReference type="Proteomes" id="UP000002320"/>
    </source>
</evidence>